<feature type="domain" description="PLD phosphodiesterase" evidence="2">
    <location>
        <begin position="489"/>
        <end position="516"/>
    </location>
</feature>
<dbReference type="EMBL" id="AB062136">
    <property type="protein sequence ID" value="BAB72230.1"/>
    <property type="molecule type" value="Genomic_DNA"/>
</dbReference>
<dbReference type="CDD" id="cd09108">
    <property type="entry name" value="PLDc_PMFPLD_like_1"/>
    <property type="match status" value="1"/>
</dbReference>
<evidence type="ECO:0000256" key="1">
    <source>
        <dbReference type="SAM" id="MobiDB-lite"/>
    </source>
</evidence>
<name>Q8VW86_STRHA</name>
<dbReference type="PROSITE" id="PS50035">
    <property type="entry name" value="PLD"/>
    <property type="match status" value="2"/>
</dbReference>
<dbReference type="PANTHER" id="PTHR21248">
    <property type="entry name" value="CARDIOLIPIN SYNTHASE"/>
    <property type="match status" value="1"/>
</dbReference>
<evidence type="ECO:0000259" key="2">
    <source>
        <dbReference type="PROSITE" id="PS50035"/>
    </source>
</evidence>
<evidence type="ECO:0000313" key="3">
    <source>
        <dbReference type="EMBL" id="BAB72230.1"/>
    </source>
</evidence>
<dbReference type="AlphaFoldDB" id="Q8VW86"/>
<accession>Q8VW86</accession>
<dbReference type="GO" id="GO:0006793">
    <property type="term" value="P:phosphorus metabolic process"/>
    <property type="evidence" value="ECO:0007669"/>
    <property type="project" value="UniProtKB-ARBA"/>
</dbReference>
<keyword evidence="3" id="KW-0378">Hydrolase</keyword>
<organism evidence="3">
    <name type="scientific">Streptomyces halstedii</name>
    <dbReference type="NCBI Taxonomy" id="1944"/>
    <lineage>
        <taxon>Bacteria</taxon>
        <taxon>Bacillati</taxon>
        <taxon>Actinomycetota</taxon>
        <taxon>Actinomycetes</taxon>
        <taxon>Kitasatosporales</taxon>
        <taxon>Streptomycetaceae</taxon>
        <taxon>Streptomyces</taxon>
    </lineage>
</organism>
<dbReference type="Gene3D" id="3.30.870.10">
    <property type="entry name" value="Endonuclease Chain A"/>
    <property type="match status" value="2"/>
</dbReference>
<proteinExistence type="predicted"/>
<feature type="region of interest" description="Disordered" evidence="1">
    <location>
        <begin position="1"/>
        <end position="23"/>
    </location>
</feature>
<dbReference type="GO" id="GO:0004630">
    <property type="term" value="F:phospholipase D activity"/>
    <property type="evidence" value="ECO:0007669"/>
    <property type="project" value="UniProtKB-EC"/>
</dbReference>
<dbReference type="SMART" id="SM00155">
    <property type="entry name" value="PLDc"/>
    <property type="match status" value="2"/>
</dbReference>
<dbReference type="EC" id="3.1.4.4" evidence="3"/>
<dbReference type="SUPFAM" id="SSF56024">
    <property type="entry name" value="Phospholipase D/nuclease"/>
    <property type="match status" value="2"/>
</dbReference>
<sequence>MIKVGGVADPRSRPEPPPSQGTTLARTVRTTALVSTSALALGFSLLGATATVPAYAAEAPTPHLDSVEQTLRQVSPGLEGSVWERTAGNRLGSSTPGGADWLLQTPGCWGDAACTDRPGSRRLLDKMRQDIAGARQTVDISTLAPFPNGGYQDAIVAGLKESAQKGNRLKVRIMVGAAPIYHSTVIPSSYRDELLAKLGPAAAANITLNVASMTTSKTSFSWNHSKLIVVDGGSVITGGINSWKDDYLDTTHPVSDVDLALSGPAAGSAGRYLDSLWDWTCRNKGNWSSVWFAASSGADCMPALPRPATPEGGGDVPALAVGGLGVGIRQNDPTSSFRPVLPTAGDTKCGIGVSDKTNADRDYDTVNPEESALRALVSSATSHIEISQQDVHATCPPLPRYEVRLYDALAAKLVSGVKVRIVVSDPANRGTIGSGGYSQIKSLSEVSDALRGRVTALTGDGGRARTALCENLQLATFRASDKPTWADGKPYAQHHKLVSVDGSAFYIGSKNLYPSWLQDFGYVVESPAAAAQLRTDLLDPQWRYSQATATYDYARGLCQG</sequence>
<dbReference type="SMR" id="Q8VW86"/>
<reference evidence="3" key="1">
    <citation type="journal article" date="2002" name="Biochim. Biophys. Acta">
        <title>Study on thermostability of phospholipase D from Streptomyces sp.</title>
        <authorList>
            <person name="Hatanaka T."/>
            <person name="Negishi T."/>
            <person name="Kubota-Akizawa M."/>
            <person name="Hagishita T."/>
        </authorList>
    </citation>
    <scope>NUCLEOTIDE SEQUENCE</scope>
</reference>
<gene>
    <name evidence="3" type="primary">PDK1</name>
</gene>
<dbReference type="PANTHER" id="PTHR21248:SF22">
    <property type="entry name" value="PHOSPHOLIPASE D"/>
    <property type="match status" value="1"/>
</dbReference>
<dbReference type="InterPro" id="IPR001736">
    <property type="entry name" value="PLipase_D/transphosphatidylase"/>
</dbReference>
<protein>
    <submittedName>
        <fullName evidence="3">Phospholipase D</fullName>
        <ecNumber evidence="3">3.1.4.4</ecNumber>
    </submittedName>
</protein>
<feature type="domain" description="PLD phosphodiesterase" evidence="2">
    <location>
        <begin position="219"/>
        <end position="241"/>
    </location>
</feature>